<reference evidence="2" key="1">
    <citation type="submission" date="2020-08" db="EMBL/GenBank/DDBJ databases">
        <title>Multicomponent nature underlies the extraordinary mechanical properties of spider dragline silk.</title>
        <authorList>
            <person name="Kono N."/>
            <person name="Nakamura H."/>
            <person name="Mori M."/>
            <person name="Yoshida Y."/>
            <person name="Ohtoshi R."/>
            <person name="Malay A.D."/>
            <person name="Moran D.A.P."/>
            <person name="Tomita M."/>
            <person name="Numata K."/>
            <person name="Arakawa K."/>
        </authorList>
    </citation>
    <scope>NUCLEOTIDE SEQUENCE</scope>
</reference>
<evidence type="ECO:0000256" key="1">
    <source>
        <dbReference type="SAM" id="MobiDB-lite"/>
    </source>
</evidence>
<organism evidence="2 3">
    <name type="scientific">Trichonephila clavipes</name>
    <name type="common">Golden silk orbweaver</name>
    <name type="synonym">Nephila clavipes</name>
    <dbReference type="NCBI Taxonomy" id="2585209"/>
    <lineage>
        <taxon>Eukaryota</taxon>
        <taxon>Metazoa</taxon>
        <taxon>Ecdysozoa</taxon>
        <taxon>Arthropoda</taxon>
        <taxon>Chelicerata</taxon>
        <taxon>Arachnida</taxon>
        <taxon>Araneae</taxon>
        <taxon>Araneomorphae</taxon>
        <taxon>Entelegynae</taxon>
        <taxon>Araneoidea</taxon>
        <taxon>Nephilidae</taxon>
        <taxon>Trichonephila</taxon>
    </lineage>
</organism>
<comment type="caution">
    <text evidence="2">The sequence shown here is derived from an EMBL/GenBank/DDBJ whole genome shotgun (WGS) entry which is preliminary data.</text>
</comment>
<evidence type="ECO:0000313" key="3">
    <source>
        <dbReference type="Proteomes" id="UP000887159"/>
    </source>
</evidence>
<gene>
    <name evidence="2" type="ORF">TNCV_4359451</name>
</gene>
<proteinExistence type="predicted"/>
<protein>
    <submittedName>
        <fullName evidence="2">Uncharacterized protein</fullName>
    </submittedName>
</protein>
<keyword evidence="3" id="KW-1185">Reference proteome</keyword>
<feature type="region of interest" description="Disordered" evidence="1">
    <location>
        <begin position="1"/>
        <end position="41"/>
    </location>
</feature>
<sequence length="106" mass="11998">MNVELTNKDLEQGSLEFEPNPRAGPESERVKENRAQTSRSLKKPLTLNEWGLTNKDLEHRSLEFEPNPRAGPSQVQRVIEGEETVHKLGVLKKKKPLALNECGINK</sequence>
<dbReference type="EMBL" id="BMAU01021396">
    <property type="protein sequence ID" value="GFY31038.1"/>
    <property type="molecule type" value="Genomic_DNA"/>
</dbReference>
<evidence type="ECO:0000313" key="2">
    <source>
        <dbReference type="EMBL" id="GFY31038.1"/>
    </source>
</evidence>
<dbReference type="AlphaFoldDB" id="A0A8X7BH73"/>
<feature type="compositionally biased region" description="Basic and acidic residues" evidence="1">
    <location>
        <begin position="25"/>
        <end position="34"/>
    </location>
</feature>
<dbReference type="Proteomes" id="UP000887159">
    <property type="component" value="Unassembled WGS sequence"/>
</dbReference>
<name>A0A8X7BH73_TRICX</name>
<accession>A0A8X7BH73</accession>
<feature type="compositionally biased region" description="Basic and acidic residues" evidence="1">
    <location>
        <begin position="1"/>
        <end position="11"/>
    </location>
</feature>